<evidence type="ECO:0000256" key="1">
    <source>
        <dbReference type="ARBA" id="ARBA00022428"/>
    </source>
</evidence>
<dbReference type="PANTHER" id="PTHR42916">
    <property type="entry name" value="2-SUCCINYL-5-ENOLPYRUVYL-6-HYDROXY-3-CYCLOHEXENE-1-CARBOXYLATE SYNTHASE"/>
    <property type="match status" value="1"/>
</dbReference>
<gene>
    <name evidence="3" type="primary">menH</name>
    <name evidence="5" type="ORF">BTO30_13720</name>
</gene>
<dbReference type="HAMAP" id="MF_01660">
    <property type="entry name" value="MenH"/>
    <property type="match status" value="1"/>
</dbReference>
<keyword evidence="6" id="KW-1185">Reference proteome</keyword>
<dbReference type="OrthoDB" id="9808398at2"/>
<dbReference type="Gene3D" id="3.40.50.1820">
    <property type="entry name" value="alpha/beta hydrolase"/>
    <property type="match status" value="1"/>
</dbReference>
<dbReference type="InterPro" id="IPR022485">
    <property type="entry name" value="SHCHC_synthase_MenH"/>
</dbReference>
<dbReference type="InterPro" id="IPR000073">
    <property type="entry name" value="AB_hydrolase_1"/>
</dbReference>
<organism evidence="5 6">
    <name type="scientific">Domibacillus antri</name>
    <dbReference type="NCBI Taxonomy" id="1714264"/>
    <lineage>
        <taxon>Bacteria</taxon>
        <taxon>Bacillati</taxon>
        <taxon>Bacillota</taxon>
        <taxon>Bacilli</taxon>
        <taxon>Bacillales</taxon>
        <taxon>Bacillaceae</taxon>
        <taxon>Domibacillus</taxon>
    </lineage>
</organism>
<dbReference type="GO" id="GO:0070205">
    <property type="term" value="F:2-succinyl-6-hydroxy-2,4-cyclohexadiene-1-carboxylate synthase activity"/>
    <property type="evidence" value="ECO:0007669"/>
    <property type="project" value="UniProtKB-UniRule"/>
</dbReference>
<dbReference type="PRINTS" id="PR00111">
    <property type="entry name" value="ABHYDROLASE"/>
</dbReference>
<comment type="catalytic activity">
    <reaction evidence="3">
        <text>5-enolpyruvoyl-6-hydroxy-2-succinyl-cyclohex-3-ene-1-carboxylate = (1R,6R)-6-hydroxy-2-succinyl-cyclohexa-2,4-diene-1-carboxylate + pyruvate</text>
        <dbReference type="Rhea" id="RHEA:25597"/>
        <dbReference type="ChEBI" id="CHEBI:15361"/>
        <dbReference type="ChEBI" id="CHEBI:58689"/>
        <dbReference type="ChEBI" id="CHEBI:58818"/>
        <dbReference type="EC" id="4.2.99.20"/>
    </reaction>
</comment>
<proteinExistence type="inferred from homology"/>
<evidence type="ECO:0000313" key="6">
    <source>
        <dbReference type="Proteomes" id="UP000185568"/>
    </source>
</evidence>
<dbReference type="EC" id="4.2.99.20" evidence="3"/>
<dbReference type="GO" id="GO:0009234">
    <property type="term" value="P:menaquinone biosynthetic process"/>
    <property type="evidence" value="ECO:0007669"/>
    <property type="project" value="UniProtKB-UniRule"/>
</dbReference>
<evidence type="ECO:0000256" key="3">
    <source>
        <dbReference type="HAMAP-Rule" id="MF_01660"/>
    </source>
</evidence>
<keyword evidence="1 3" id="KW-0474">Menaquinone biosynthesis</keyword>
<dbReference type="EMBL" id="MSDU01000036">
    <property type="protein sequence ID" value="OLN21673.1"/>
    <property type="molecule type" value="Genomic_DNA"/>
</dbReference>
<name>A0A1Q8Q2V4_9BACI</name>
<comment type="subunit">
    <text evidence="3">Monomer.</text>
</comment>
<dbReference type="SUPFAM" id="SSF53474">
    <property type="entry name" value="alpha/beta-Hydrolases"/>
    <property type="match status" value="1"/>
</dbReference>
<protein>
    <recommendedName>
        <fullName evidence="3">Putative 2-succinyl-6-hydroxy-2,4-cyclohexadiene-1-carboxylate synthase</fullName>
        <shortName evidence="3">SHCHC synthase</shortName>
        <ecNumber evidence="3">4.2.99.20</ecNumber>
    </recommendedName>
</protein>
<dbReference type="Proteomes" id="UP000185568">
    <property type="component" value="Unassembled WGS sequence"/>
</dbReference>
<dbReference type="UniPathway" id="UPA00079"/>
<comment type="similarity">
    <text evidence="3">Belongs to the AB hydrolase superfamily. MenH family.</text>
</comment>
<feature type="domain" description="AB hydrolase-1" evidence="4">
    <location>
        <begin position="23"/>
        <end position="250"/>
    </location>
</feature>
<dbReference type="AlphaFoldDB" id="A0A1Q8Q2V4"/>
<accession>A0A1Q8Q2V4</accession>
<evidence type="ECO:0000313" key="5">
    <source>
        <dbReference type="EMBL" id="OLN21673.1"/>
    </source>
</evidence>
<sequence>MTNRPYNKDLSFYRVDKTGEGEPVLFLHGFTGSGDTWRHIAPLIPCEAVMPDLAGHGRTIAECFDLESEAEAMKTIMNNMGFAAFHVVGYSMGGRLALALAVTYPETVRSLVLESASPGLATEEERADRRKSDEQLACKIEKEGIEAFVDFWENIPMFETQKSLPASVRESMRSERLNQSASGLASSLRAMGTGAQKSYWNRLHELKMPVLLLTGTRDQKFTHIARRMKERIPHCQWIEFDDTGHAIHVEQHKKFGTIIKTFLFENKGGNSNGF</sequence>
<keyword evidence="2 3" id="KW-0456">Lyase</keyword>
<dbReference type="RefSeq" id="WP_075399293.1">
    <property type="nucleotide sequence ID" value="NZ_MSDU01000036.1"/>
</dbReference>
<comment type="pathway">
    <text evidence="3">Quinol/quinone metabolism; menaquinone biosynthesis.</text>
</comment>
<comment type="function">
    <text evidence="3">Catalyzes a proton abstraction reaction that results in 2,5-elimination of pyruvate from 2-succinyl-5-enolpyruvyl-6-hydroxy-3-cyclohexene-1-carboxylate (SEPHCHC) and the formation of 2-succinyl-6-hydroxy-2,4-cyclohexadiene-1-carboxylate (SHCHC).</text>
</comment>
<dbReference type="Pfam" id="PF00561">
    <property type="entry name" value="Abhydrolase_1"/>
    <property type="match status" value="1"/>
</dbReference>
<dbReference type="STRING" id="1714264.BTO30_13720"/>
<dbReference type="PANTHER" id="PTHR42916:SF1">
    <property type="entry name" value="PROTEIN PHYLLO, CHLOROPLASTIC"/>
    <property type="match status" value="1"/>
</dbReference>
<evidence type="ECO:0000256" key="2">
    <source>
        <dbReference type="ARBA" id="ARBA00023239"/>
    </source>
</evidence>
<comment type="caution">
    <text evidence="5">The sequence shown here is derived from an EMBL/GenBank/DDBJ whole genome shotgun (WGS) entry which is preliminary data.</text>
</comment>
<evidence type="ECO:0000259" key="4">
    <source>
        <dbReference type="Pfam" id="PF00561"/>
    </source>
</evidence>
<dbReference type="UniPathway" id="UPA01057">
    <property type="reaction ID" value="UER00900"/>
</dbReference>
<dbReference type="NCBIfam" id="TIGR03695">
    <property type="entry name" value="menH_SHCHC"/>
    <property type="match status" value="1"/>
</dbReference>
<comment type="pathway">
    <text evidence="3">Quinol/quinone metabolism; 1,4-dihydroxy-2-naphthoate biosynthesis; 1,4-dihydroxy-2-naphthoate from chorismate: step 3/7.</text>
</comment>
<reference evidence="5 6" key="1">
    <citation type="submission" date="2016-12" db="EMBL/GenBank/DDBJ databases">
        <title>Domibacillus antri genome sequencing.</title>
        <authorList>
            <person name="Verma A."/>
            <person name="Krishnamurthi S."/>
        </authorList>
    </citation>
    <scope>NUCLEOTIDE SEQUENCE [LARGE SCALE GENOMIC DNA]</scope>
    <source>
        <strain evidence="5 6">XD80</strain>
    </source>
</reference>
<dbReference type="InterPro" id="IPR029058">
    <property type="entry name" value="AB_hydrolase_fold"/>
</dbReference>